<evidence type="ECO:0000313" key="3">
    <source>
        <dbReference type="Proteomes" id="UP000516412"/>
    </source>
</evidence>
<evidence type="ECO:0000313" key="2">
    <source>
        <dbReference type="EMBL" id="QNT59644.1"/>
    </source>
</evidence>
<feature type="transmembrane region" description="Helical" evidence="1">
    <location>
        <begin position="120"/>
        <end position="138"/>
    </location>
</feature>
<feature type="transmembrane region" description="Helical" evidence="1">
    <location>
        <begin position="360"/>
        <end position="381"/>
    </location>
</feature>
<feature type="transmembrane region" description="Helical" evidence="1">
    <location>
        <begin position="96"/>
        <end position="113"/>
    </location>
</feature>
<reference evidence="2" key="1">
    <citation type="submission" date="2024-06" db="EMBL/GenBank/DDBJ databases">
        <title>Complete Genome Sequence of mouse commensal type strain Neisseria musculi.</title>
        <authorList>
            <person name="Thapa E."/>
            <person name="Aluvathingal J."/>
            <person name="Nadendla S."/>
            <person name="Mehta A."/>
            <person name="Tettelin H."/>
            <person name="Weyand N.J."/>
        </authorList>
    </citation>
    <scope>NUCLEOTIDE SEQUENCE</scope>
    <source>
        <strain evidence="2">NW831</strain>
    </source>
</reference>
<organism evidence="2 3">
    <name type="scientific">Neisseria musculi</name>
    <dbReference type="NCBI Taxonomy" id="1815583"/>
    <lineage>
        <taxon>Bacteria</taxon>
        <taxon>Pseudomonadati</taxon>
        <taxon>Pseudomonadota</taxon>
        <taxon>Betaproteobacteria</taxon>
        <taxon>Neisseriales</taxon>
        <taxon>Neisseriaceae</taxon>
        <taxon>Neisseria</taxon>
    </lineage>
</organism>
<feature type="transmembrane region" description="Helical" evidence="1">
    <location>
        <begin position="207"/>
        <end position="225"/>
    </location>
</feature>
<accession>A0A7H1MDC9</accession>
<dbReference type="PANTHER" id="PTHR30199:SF0">
    <property type="entry name" value="INNER MEMBRANE PROTEIN YDCO"/>
    <property type="match status" value="1"/>
</dbReference>
<dbReference type="EMBL" id="CP060414">
    <property type="protein sequence ID" value="QNT59644.1"/>
    <property type="molecule type" value="Genomic_DNA"/>
</dbReference>
<dbReference type="GO" id="GO:0005886">
    <property type="term" value="C:plasma membrane"/>
    <property type="evidence" value="ECO:0007669"/>
    <property type="project" value="TreeGrafter"/>
</dbReference>
<feature type="transmembrane region" description="Helical" evidence="1">
    <location>
        <begin position="288"/>
        <end position="312"/>
    </location>
</feature>
<feature type="transmembrane region" description="Helical" evidence="1">
    <location>
        <begin position="144"/>
        <end position="161"/>
    </location>
</feature>
<feature type="transmembrane region" description="Helical" evidence="1">
    <location>
        <begin position="45"/>
        <end position="64"/>
    </location>
</feature>
<feature type="transmembrane region" description="Helical" evidence="1">
    <location>
        <begin position="319"/>
        <end position="340"/>
    </location>
</feature>
<dbReference type="KEGG" id="nmus:H7A79_2203"/>
<feature type="transmembrane region" description="Helical" evidence="1">
    <location>
        <begin position="12"/>
        <end position="33"/>
    </location>
</feature>
<dbReference type="GO" id="GO:0042925">
    <property type="term" value="F:benzoate transmembrane transporter activity"/>
    <property type="evidence" value="ECO:0007669"/>
    <property type="project" value="InterPro"/>
</dbReference>
<dbReference type="AlphaFoldDB" id="A0A7H1MDC9"/>
<feature type="transmembrane region" description="Helical" evidence="1">
    <location>
        <begin position="71"/>
        <end position="90"/>
    </location>
</feature>
<name>A0A7H1MDC9_9NEIS</name>
<protein>
    <submittedName>
        <fullName evidence="2">Benzoate transporter family protein</fullName>
    </submittedName>
</protein>
<dbReference type="RefSeq" id="WP_187000370.1">
    <property type="nucleotide sequence ID" value="NZ_CP060414.2"/>
</dbReference>
<dbReference type="Proteomes" id="UP000516412">
    <property type="component" value="Chromosome"/>
</dbReference>
<keyword evidence="1" id="KW-0472">Membrane</keyword>
<evidence type="ECO:0000256" key="1">
    <source>
        <dbReference type="SAM" id="Phobius"/>
    </source>
</evidence>
<feature type="transmembrane region" description="Helical" evidence="1">
    <location>
        <begin position="246"/>
        <end position="268"/>
    </location>
</feature>
<keyword evidence="1" id="KW-0812">Transmembrane</keyword>
<proteinExistence type="predicted"/>
<gene>
    <name evidence="2" type="ORF">H7A79_2203</name>
</gene>
<dbReference type="PANTHER" id="PTHR30199">
    <property type="entry name" value="MFS FAMILY TRANSPORTER, PREDICTED SUBSTRATE BENZOATE"/>
    <property type="match status" value="1"/>
</dbReference>
<keyword evidence="1" id="KW-1133">Transmembrane helix</keyword>
<keyword evidence="3" id="KW-1185">Reference proteome</keyword>
<dbReference type="NCBIfam" id="TIGR00843">
    <property type="entry name" value="benE"/>
    <property type="match status" value="1"/>
</dbReference>
<dbReference type="InterPro" id="IPR004711">
    <property type="entry name" value="Benzoate_Transporter"/>
</dbReference>
<dbReference type="Pfam" id="PF03594">
    <property type="entry name" value="BenE"/>
    <property type="match status" value="1"/>
</dbReference>
<sequence>MPKLTDFSASHFSAAVAAFLVSYGSSAVIIYQAALAFGASPSQTVSWFTALPLVCGVLTLGLSLRYKAPVMIAWCTPGAAVLAGLGGIGLNDAVTGFMAAAAAMWLVSALGCFDRLVRMIPAQLAAAMLAGILIHFGSRVFAAMSSQTALVGVMLAVFFLTKIRLARYSILLMLAAGVGYAAWAGLIDQTLLVWRNPVLEWVGPGLHFGHTVSVAVPLFIASLATQNVPGMAVLRGYGYQIPARPLVENSAAATLLAAPFGAFMVNLAAISSAICMGSDVDKNPERRYLATLLLGVVYLLAAAAGGITVAMFAALPAELTASLAGIAVFGTLQANLAAAWQCEHSREAALVTLLASASGMTLWGISSAFWGLVLGLAVYYLNLKTAK</sequence>
<feature type="transmembrane region" description="Helical" evidence="1">
    <location>
        <begin position="168"/>
        <end position="187"/>
    </location>
</feature>